<dbReference type="CDD" id="cd06171">
    <property type="entry name" value="Sigma70_r4"/>
    <property type="match status" value="1"/>
</dbReference>
<dbReference type="InterPro" id="IPR013249">
    <property type="entry name" value="RNA_pol_sigma70_r4_t2"/>
</dbReference>
<dbReference type="InterPro" id="IPR013325">
    <property type="entry name" value="RNA_pol_sigma_r2"/>
</dbReference>
<dbReference type="AlphaFoldDB" id="A0A069D832"/>
<name>A0A069D832_9BACE</name>
<evidence type="ECO:0000256" key="3">
    <source>
        <dbReference type="ARBA" id="ARBA00023082"/>
    </source>
</evidence>
<feature type="domain" description="RNA polymerase sigma-70 region 2" evidence="5">
    <location>
        <begin position="10"/>
        <end position="75"/>
    </location>
</feature>
<dbReference type="GO" id="GO:0006352">
    <property type="term" value="P:DNA-templated transcription initiation"/>
    <property type="evidence" value="ECO:0007669"/>
    <property type="project" value="InterPro"/>
</dbReference>
<gene>
    <name evidence="7" type="ORF">JCM15093_1537</name>
</gene>
<dbReference type="NCBIfam" id="TIGR02937">
    <property type="entry name" value="sigma70-ECF"/>
    <property type="match status" value="1"/>
</dbReference>
<comment type="caution">
    <text evidence="7">The sequence shown here is derived from an EMBL/GenBank/DDBJ whole genome shotgun (WGS) entry which is preliminary data.</text>
</comment>
<dbReference type="InterPro" id="IPR039425">
    <property type="entry name" value="RNA_pol_sigma-70-like"/>
</dbReference>
<dbReference type="SUPFAM" id="SSF88946">
    <property type="entry name" value="Sigma2 domain of RNA polymerase sigma factors"/>
    <property type="match status" value="1"/>
</dbReference>
<evidence type="ECO:0000256" key="2">
    <source>
        <dbReference type="ARBA" id="ARBA00023015"/>
    </source>
</evidence>
<evidence type="ECO:0000313" key="7">
    <source>
        <dbReference type="EMBL" id="GAK36379.1"/>
    </source>
</evidence>
<dbReference type="GO" id="GO:0003677">
    <property type="term" value="F:DNA binding"/>
    <property type="evidence" value="ECO:0007669"/>
    <property type="project" value="InterPro"/>
</dbReference>
<keyword evidence="2" id="KW-0805">Transcription regulation</keyword>
<evidence type="ECO:0000259" key="6">
    <source>
        <dbReference type="Pfam" id="PF08281"/>
    </source>
</evidence>
<accession>A0A069D832</accession>
<keyword evidence="3" id="KW-0731">Sigma factor</keyword>
<keyword evidence="8" id="KW-1185">Reference proteome</keyword>
<evidence type="ECO:0000256" key="1">
    <source>
        <dbReference type="ARBA" id="ARBA00010641"/>
    </source>
</evidence>
<dbReference type="InterPro" id="IPR014284">
    <property type="entry name" value="RNA_pol_sigma-70_dom"/>
</dbReference>
<organism evidence="7 8">
    <name type="scientific">Bacteroides graminisolvens DSM 19988 = JCM 15093</name>
    <dbReference type="NCBI Taxonomy" id="1121097"/>
    <lineage>
        <taxon>Bacteria</taxon>
        <taxon>Pseudomonadati</taxon>
        <taxon>Bacteroidota</taxon>
        <taxon>Bacteroidia</taxon>
        <taxon>Bacteroidales</taxon>
        <taxon>Bacteroidaceae</taxon>
        <taxon>Bacteroides</taxon>
    </lineage>
</organism>
<evidence type="ECO:0000259" key="5">
    <source>
        <dbReference type="Pfam" id="PF04542"/>
    </source>
</evidence>
<dbReference type="InterPro" id="IPR007627">
    <property type="entry name" value="RNA_pol_sigma70_r2"/>
</dbReference>
<dbReference type="eggNOG" id="COG1595">
    <property type="taxonomic scope" value="Bacteria"/>
</dbReference>
<evidence type="ECO:0000313" key="8">
    <source>
        <dbReference type="Proteomes" id="UP000027601"/>
    </source>
</evidence>
<reference evidence="7 8" key="1">
    <citation type="journal article" date="2015" name="Microbes Environ.">
        <title>Distribution and evolution of nitrogen fixation genes in the phylum bacteroidetes.</title>
        <authorList>
            <person name="Inoue J."/>
            <person name="Oshima K."/>
            <person name="Suda W."/>
            <person name="Sakamoto M."/>
            <person name="Iino T."/>
            <person name="Noda S."/>
            <person name="Hongoh Y."/>
            <person name="Hattori M."/>
            <person name="Ohkuma M."/>
        </authorList>
    </citation>
    <scope>NUCLEOTIDE SEQUENCE [LARGE SCALE GENOMIC DNA]</scope>
    <source>
        <strain evidence="7 8">JCM 15093</strain>
    </source>
</reference>
<feature type="domain" description="RNA polymerase sigma factor 70 region 4 type 2" evidence="6">
    <location>
        <begin position="104"/>
        <end position="155"/>
    </location>
</feature>
<dbReference type="SUPFAM" id="SSF88659">
    <property type="entry name" value="Sigma3 and sigma4 domains of RNA polymerase sigma factors"/>
    <property type="match status" value="1"/>
</dbReference>
<dbReference type="OrthoDB" id="1453134at2"/>
<dbReference type="GO" id="GO:0016987">
    <property type="term" value="F:sigma factor activity"/>
    <property type="evidence" value="ECO:0007669"/>
    <property type="project" value="UniProtKB-KW"/>
</dbReference>
<dbReference type="Pfam" id="PF04542">
    <property type="entry name" value="Sigma70_r2"/>
    <property type="match status" value="1"/>
</dbReference>
<keyword evidence="4" id="KW-0804">Transcription</keyword>
<dbReference type="InterPro" id="IPR036388">
    <property type="entry name" value="WH-like_DNA-bd_sf"/>
</dbReference>
<dbReference type="NCBIfam" id="TIGR02985">
    <property type="entry name" value="Sig70_bacteroi1"/>
    <property type="match status" value="1"/>
</dbReference>
<dbReference type="PANTHER" id="PTHR43133">
    <property type="entry name" value="RNA POLYMERASE ECF-TYPE SIGMA FACTO"/>
    <property type="match status" value="1"/>
</dbReference>
<dbReference type="Proteomes" id="UP000027601">
    <property type="component" value="Unassembled WGS sequence"/>
</dbReference>
<proteinExistence type="inferred from homology"/>
<dbReference type="RefSeq" id="WP_024996312.1">
    <property type="nucleotide sequence ID" value="NZ_ATZI01000001.1"/>
</dbReference>
<comment type="similarity">
    <text evidence="1">Belongs to the sigma-70 factor family. ECF subfamily.</text>
</comment>
<protein>
    <submittedName>
        <fullName evidence="7">RNA polymerase ECF-type sigma factor</fullName>
    </submittedName>
</protein>
<evidence type="ECO:0000256" key="4">
    <source>
        <dbReference type="ARBA" id="ARBA00023163"/>
    </source>
</evidence>
<sequence length="177" mass="21444">MNITTFRQYYDSYYDQLYHFLTFYTKNSIIIEDVLQEIFLKLWENREKIEVKYIKTYLFHAAKNKVLNHLRDEQSRHYLLENWFNQQQYESKGKDCFDLELFILQLDKIVKQLPERCREIFLLSREEKLTYKQIADKLNLSVKTVEVQMGIALKRIRESLSSSTFLVLIAMGQIIHN</sequence>
<dbReference type="InterPro" id="IPR014327">
    <property type="entry name" value="RNA_pol_sigma70_bacteroid"/>
</dbReference>
<dbReference type="InterPro" id="IPR013324">
    <property type="entry name" value="RNA_pol_sigma_r3/r4-like"/>
</dbReference>
<dbReference type="STRING" id="1121097.GCA_000428125_00730"/>
<dbReference type="Pfam" id="PF08281">
    <property type="entry name" value="Sigma70_r4_2"/>
    <property type="match status" value="1"/>
</dbReference>
<dbReference type="Gene3D" id="1.10.1740.10">
    <property type="match status" value="1"/>
</dbReference>
<dbReference type="PANTHER" id="PTHR43133:SF46">
    <property type="entry name" value="RNA POLYMERASE SIGMA-70 FACTOR ECF SUBFAMILY"/>
    <property type="match status" value="1"/>
</dbReference>
<dbReference type="Gene3D" id="1.10.10.10">
    <property type="entry name" value="Winged helix-like DNA-binding domain superfamily/Winged helix DNA-binding domain"/>
    <property type="match status" value="1"/>
</dbReference>
<dbReference type="EMBL" id="BAJS01000006">
    <property type="protein sequence ID" value="GAK36379.1"/>
    <property type="molecule type" value="Genomic_DNA"/>
</dbReference>